<keyword evidence="2" id="KW-1133">Transmembrane helix</keyword>
<feature type="region of interest" description="Disordered" evidence="1">
    <location>
        <begin position="77"/>
        <end position="114"/>
    </location>
</feature>
<proteinExistence type="predicted"/>
<reference evidence="3" key="1">
    <citation type="journal article" date="2023" name="bioRxiv">
        <title>Improved chromosome-level genome assembly for marigold (Tagetes erecta).</title>
        <authorList>
            <person name="Jiang F."/>
            <person name="Yuan L."/>
            <person name="Wang S."/>
            <person name="Wang H."/>
            <person name="Xu D."/>
            <person name="Wang A."/>
            <person name="Fan W."/>
        </authorList>
    </citation>
    <scope>NUCLEOTIDE SEQUENCE</scope>
    <source>
        <strain evidence="3">WSJ</strain>
        <tissue evidence="3">Leaf</tissue>
    </source>
</reference>
<sequence>MRTLCLKSMFLLWLLYHMLINLLFCSCCFWYRYTFCSSCIFTTRLEIPFSIRTILTIGLQTIKAKKLTLFQTLQRWQGTPATAERSDSGNSGDGKGLRRRQGEEATAGGGGDGRGRRLRRLLAGECRVVKYELLGF</sequence>
<evidence type="ECO:0000313" key="3">
    <source>
        <dbReference type="EMBL" id="KAK1413443.1"/>
    </source>
</evidence>
<name>A0AAD8K0H0_TARER</name>
<evidence type="ECO:0000256" key="1">
    <source>
        <dbReference type="SAM" id="MobiDB-lite"/>
    </source>
</evidence>
<dbReference type="Proteomes" id="UP001229421">
    <property type="component" value="Unassembled WGS sequence"/>
</dbReference>
<keyword evidence="2" id="KW-0812">Transmembrane</keyword>
<accession>A0AAD8K0H0</accession>
<feature type="transmembrane region" description="Helical" evidence="2">
    <location>
        <begin position="12"/>
        <end position="33"/>
    </location>
</feature>
<keyword evidence="4" id="KW-1185">Reference proteome</keyword>
<keyword evidence="2" id="KW-0472">Membrane</keyword>
<gene>
    <name evidence="3" type="ORF">QVD17_35216</name>
</gene>
<evidence type="ECO:0000256" key="2">
    <source>
        <dbReference type="SAM" id="Phobius"/>
    </source>
</evidence>
<dbReference type="EMBL" id="JAUHHV010000009">
    <property type="protein sequence ID" value="KAK1413443.1"/>
    <property type="molecule type" value="Genomic_DNA"/>
</dbReference>
<protein>
    <submittedName>
        <fullName evidence="3">Uncharacterized protein</fullName>
    </submittedName>
</protein>
<dbReference type="AlphaFoldDB" id="A0AAD8K0H0"/>
<dbReference type="PROSITE" id="PS51257">
    <property type="entry name" value="PROKAR_LIPOPROTEIN"/>
    <property type="match status" value="1"/>
</dbReference>
<organism evidence="3 4">
    <name type="scientific">Tagetes erecta</name>
    <name type="common">African marigold</name>
    <dbReference type="NCBI Taxonomy" id="13708"/>
    <lineage>
        <taxon>Eukaryota</taxon>
        <taxon>Viridiplantae</taxon>
        <taxon>Streptophyta</taxon>
        <taxon>Embryophyta</taxon>
        <taxon>Tracheophyta</taxon>
        <taxon>Spermatophyta</taxon>
        <taxon>Magnoliopsida</taxon>
        <taxon>eudicotyledons</taxon>
        <taxon>Gunneridae</taxon>
        <taxon>Pentapetalae</taxon>
        <taxon>asterids</taxon>
        <taxon>campanulids</taxon>
        <taxon>Asterales</taxon>
        <taxon>Asteraceae</taxon>
        <taxon>Asteroideae</taxon>
        <taxon>Heliantheae alliance</taxon>
        <taxon>Tageteae</taxon>
        <taxon>Tagetes</taxon>
    </lineage>
</organism>
<comment type="caution">
    <text evidence="3">The sequence shown here is derived from an EMBL/GenBank/DDBJ whole genome shotgun (WGS) entry which is preliminary data.</text>
</comment>
<evidence type="ECO:0000313" key="4">
    <source>
        <dbReference type="Proteomes" id="UP001229421"/>
    </source>
</evidence>